<organism evidence="2 3">
    <name type="scientific">Rhizophagus clarus</name>
    <dbReference type="NCBI Taxonomy" id="94130"/>
    <lineage>
        <taxon>Eukaryota</taxon>
        <taxon>Fungi</taxon>
        <taxon>Fungi incertae sedis</taxon>
        <taxon>Mucoromycota</taxon>
        <taxon>Glomeromycotina</taxon>
        <taxon>Glomeromycetes</taxon>
        <taxon>Glomerales</taxon>
        <taxon>Glomeraceae</taxon>
        <taxon>Rhizophagus</taxon>
    </lineage>
</organism>
<evidence type="ECO:0000313" key="3">
    <source>
        <dbReference type="Proteomes" id="UP000247702"/>
    </source>
</evidence>
<reference evidence="2 3" key="1">
    <citation type="submission" date="2017-11" db="EMBL/GenBank/DDBJ databases">
        <title>The genome of Rhizophagus clarus HR1 reveals common genetic basis of auxotrophy among arbuscular mycorrhizal fungi.</title>
        <authorList>
            <person name="Kobayashi Y."/>
        </authorList>
    </citation>
    <scope>NUCLEOTIDE SEQUENCE [LARGE SCALE GENOMIC DNA]</scope>
    <source>
        <strain evidence="2 3">HR1</strain>
    </source>
</reference>
<comment type="caution">
    <text evidence="2">The sequence shown here is derived from an EMBL/GenBank/DDBJ whole genome shotgun (WGS) entry which is preliminary data.</text>
</comment>
<evidence type="ECO:0000313" key="2">
    <source>
        <dbReference type="EMBL" id="GBC00550.1"/>
    </source>
</evidence>
<evidence type="ECO:0000256" key="1">
    <source>
        <dbReference type="SAM" id="MobiDB-lite"/>
    </source>
</evidence>
<gene>
    <name evidence="2" type="ORF">RclHR1_00390004</name>
</gene>
<accession>A0A2Z6RU45</accession>
<evidence type="ECO:0008006" key="4">
    <source>
        <dbReference type="Google" id="ProtNLM"/>
    </source>
</evidence>
<proteinExistence type="predicted"/>
<protein>
    <recommendedName>
        <fullName evidence="4">BHLH domain-containing protein</fullName>
    </recommendedName>
</protein>
<keyword evidence="3" id="KW-1185">Reference proteome</keyword>
<dbReference type="EMBL" id="BEXD01003223">
    <property type="protein sequence ID" value="GBC00550.1"/>
    <property type="molecule type" value="Genomic_DNA"/>
</dbReference>
<feature type="region of interest" description="Disordered" evidence="1">
    <location>
        <begin position="1"/>
        <end position="23"/>
    </location>
</feature>
<dbReference type="Proteomes" id="UP000247702">
    <property type="component" value="Unassembled WGS sequence"/>
</dbReference>
<sequence>MGRKDVGSLFSKKYPKASERKSRNDLNGELEVLANYLKPKSKEARKVLTLRRQLKDSVFYMFRNVKMLTSIDEYATSRPSCMGKSVQSHKCRVGHILL</sequence>
<name>A0A2Z6RU45_9GLOM</name>
<dbReference type="AlphaFoldDB" id="A0A2Z6RU45"/>